<keyword evidence="2" id="KW-0175">Coiled coil</keyword>
<dbReference type="OrthoDB" id="9791520at2"/>
<dbReference type="GO" id="GO:0030313">
    <property type="term" value="C:cell envelope"/>
    <property type="evidence" value="ECO:0007669"/>
    <property type="project" value="UniProtKB-SubCell"/>
</dbReference>
<dbReference type="InterPro" id="IPR050465">
    <property type="entry name" value="UPF0194_transport"/>
</dbReference>
<dbReference type="PANTHER" id="PTHR32347:SF29">
    <property type="entry name" value="UPF0194 MEMBRANE PROTEIN YBHG"/>
    <property type="match status" value="1"/>
</dbReference>
<comment type="subcellular location">
    <subcellularLocation>
        <location evidence="1">Cell envelope</location>
    </subcellularLocation>
</comment>
<keyword evidence="3" id="KW-0732">Signal</keyword>
<dbReference type="RefSeq" id="WP_091431083.1">
    <property type="nucleotide sequence ID" value="NZ_FOJB01000001.1"/>
</dbReference>
<reference evidence="5 6" key="1">
    <citation type="submission" date="2016-10" db="EMBL/GenBank/DDBJ databases">
        <authorList>
            <person name="de Groot N.N."/>
        </authorList>
    </citation>
    <scope>NUCLEOTIDE SEQUENCE [LARGE SCALE GENOMIC DNA]</scope>
    <source>
        <strain evidence="5 6">DSM 29439</strain>
    </source>
</reference>
<dbReference type="Gene3D" id="1.20.1600.10">
    <property type="entry name" value="Outer membrane efflux proteins (OEP)"/>
    <property type="match status" value="1"/>
</dbReference>
<evidence type="ECO:0000313" key="6">
    <source>
        <dbReference type="Proteomes" id="UP000199650"/>
    </source>
</evidence>
<evidence type="ECO:0000256" key="2">
    <source>
        <dbReference type="ARBA" id="ARBA00023054"/>
    </source>
</evidence>
<dbReference type="STRING" id="1173584.SAMN05444851_2557"/>
<evidence type="ECO:0000259" key="4">
    <source>
        <dbReference type="Pfam" id="PF25989"/>
    </source>
</evidence>
<dbReference type="PANTHER" id="PTHR32347">
    <property type="entry name" value="EFFLUX SYSTEM COMPONENT YKNX-RELATED"/>
    <property type="match status" value="1"/>
</dbReference>
<accession>A0A1I0QHB6</accession>
<dbReference type="Pfam" id="PF25989">
    <property type="entry name" value="YknX_C"/>
    <property type="match status" value="1"/>
</dbReference>
<dbReference type="SUPFAM" id="SSF111369">
    <property type="entry name" value="HlyD-like secretion proteins"/>
    <property type="match status" value="1"/>
</dbReference>
<dbReference type="Gene3D" id="2.40.50.100">
    <property type="match status" value="1"/>
</dbReference>
<feature type="chain" id="PRO_5011475109" evidence="3">
    <location>
        <begin position="25"/>
        <end position="404"/>
    </location>
</feature>
<feature type="signal peptide" evidence="3">
    <location>
        <begin position="1"/>
        <end position="24"/>
    </location>
</feature>
<organism evidence="5 6">
    <name type="scientific">Aliiroseovarius sediminilitoris</name>
    <dbReference type="NCBI Taxonomy" id="1173584"/>
    <lineage>
        <taxon>Bacteria</taxon>
        <taxon>Pseudomonadati</taxon>
        <taxon>Pseudomonadota</taxon>
        <taxon>Alphaproteobacteria</taxon>
        <taxon>Rhodobacterales</taxon>
        <taxon>Paracoccaceae</taxon>
        <taxon>Aliiroseovarius</taxon>
    </lineage>
</organism>
<sequence length="404" mass="42515">MSWNMRKTILAGAATVAVAGFAYIATKPEPVPVDIAAIARGPIEVTVNAEGRTRVRDVYDVSAPVAGQLARSPVSIGDMVKAGETIVARIAPGDPAFLDVRSRAQAEAAVAQAMAAVSVAEAQISLAEADLAHAQTILNRLHDLYSRGTIPQAQLDDAELGVDVAAAKLDSAHAAYDMRVAELAAQRATLIEPRDQDDPAEGDACCIDVKAPVSGKVLTVVSESARPVLPGAPILSIGETDDLEITAEILSTDAVRLTPGAAAYVDRWGGDASLEARVRVIEPAGFTKVSALGIEEQRVRVVLDLLTPKENRAALGHGFRVFLRIVEWQGEGVIVPLSALFRDGGDWAVFVVDGDYVALRKVELGHRNSEEAVALDGLAEGDQVVTHPGDRVADGVLVVDRATL</sequence>
<gene>
    <name evidence="5" type="ORF">SAMN05444851_2557</name>
</gene>
<evidence type="ECO:0000313" key="5">
    <source>
        <dbReference type="EMBL" id="SEW26325.1"/>
    </source>
</evidence>
<dbReference type="Proteomes" id="UP000199650">
    <property type="component" value="Unassembled WGS sequence"/>
</dbReference>
<dbReference type="InterPro" id="IPR058637">
    <property type="entry name" value="YknX-like_C"/>
</dbReference>
<evidence type="ECO:0000256" key="3">
    <source>
        <dbReference type="SAM" id="SignalP"/>
    </source>
</evidence>
<dbReference type="EMBL" id="FOJB01000001">
    <property type="protein sequence ID" value="SEW26325.1"/>
    <property type="molecule type" value="Genomic_DNA"/>
</dbReference>
<keyword evidence="6" id="KW-1185">Reference proteome</keyword>
<evidence type="ECO:0000256" key="1">
    <source>
        <dbReference type="ARBA" id="ARBA00004196"/>
    </source>
</evidence>
<protein>
    <submittedName>
        <fullName evidence="5">HlyD family secretion protein</fullName>
    </submittedName>
</protein>
<dbReference type="Gene3D" id="2.40.420.20">
    <property type="match status" value="1"/>
</dbReference>
<dbReference type="AlphaFoldDB" id="A0A1I0QHB6"/>
<dbReference type="GO" id="GO:0015562">
    <property type="term" value="F:efflux transmembrane transporter activity"/>
    <property type="evidence" value="ECO:0007669"/>
    <property type="project" value="InterPro"/>
</dbReference>
<name>A0A1I0QHB6_9RHOB</name>
<feature type="domain" description="YknX-like C-terminal permuted SH3-like" evidence="4">
    <location>
        <begin position="334"/>
        <end position="398"/>
    </location>
</feature>
<proteinExistence type="predicted"/>